<gene>
    <name evidence="2" type="ORF">SAMN05216552_102229</name>
</gene>
<keyword evidence="3" id="KW-1185">Reference proteome</keyword>
<dbReference type="GO" id="GO:0004803">
    <property type="term" value="F:transposase activity"/>
    <property type="evidence" value="ECO:0007669"/>
    <property type="project" value="InterPro"/>
</dbReference>
<proteinExistence type="predicted"/>
<evidence type="ECO:0000313" key="2">
    <source>
        <dbReference type="EMBL" id="SFV03696.1"/>
    </source>
</evidence>
<dbReference type="SUPFAM" id="SSF143422">
    <property type="entry name" value="Transposase IS200-like"/>
    <property type="match status" value="1"/>
</dbReference>
<dbReference type="InterPro" id="IPR036515">
    <property type="entry name" value="Transposase_17_sf"/>
</dbReference>
<feature type="domain" description="Transposase IS200-like" evidence="1">
    <location>
        <begin position="19"/>
        <end position="134"/>
    </location>
</feature>
<accession>A0A1I7L2G3</accession>
<dbReference type="EMBL" id="FPBO01000022">
    <property type="protein sequence ID" value="SFV03696.1"/>
    <property type="molecule type" value="Genomic_DNA"/>
</dbReference>
<dbReference type="PANTHER" id="PTHR34322">
    <property type="entry name" value="TRANSPOSASE, Y1_TNP DOMAIN-CONTAINING"/>
    <property type="match status" value="1"/>
</dbReference>
<protein>
    <submittedName>
        <fullName evidence="2">Putative transposase</fullName>
    </submittedName>
</protein>
<dbReference type="PANTHER" id="PTHR34322:SF2">
    <property type="entry name" value="TRANSPOSASE IS200-LIKE DOMAIN-CONTAINING PROTEIN"/>
    <property type="match status" value="1"/>
</dbReference>
<dbReference type="GO" id="GO:0003677">
    <property type="term" value="F:DNA binding"/>
    <property type="evidence" value="ECO:0007669"/>
    <property type="project" value="InterPro"/>
</dbReference>
<sequence length="240" mass="27382">MGFSSTPPHRMARLPRLVVPFQPHHVVLSALKGLSAFQDADDYTAFLGWLRTAARNWKVSIHAYALVPDGLQLLVSPADEDGLGQMMQWLGRYYVPYYNQKYGRSGTLWQGRYKTSVIDADSYLMLNSRYIEYVPVRAGQAARPEDYPWSSYAHHAGLRSDPVVTDHPLYWSLGNTPFQREVAYQELATQDLSQDHILIVEKAVLKGWPLGSDKFKTDLQKRMNRQVLPAKRGRPFKQSA</sequence>
<organism evidence="2 3">
    <name type="scientific">Pseudoduganella namucuonensis</name>
    <dbReference type="NCBI Taxonomy" id="1035707"/>
    <lineage>
        <taxon>Bacteria</taxon>
        <taxon>Pseudomonadati</taxon>
        <taxon>Pseudomonadota</taxon>
        <taxon>Betaproteobacteria</taxon>
        <taxon>Burkholderiales</taxon>
        <taxon>Oxalobacteraceae</taxon>
        <taxon>Telluria group</taxon>
        <taxon>Pseudoduganella</taxon>
    </lineage>
</organism>
<dbReference type="AlphaFoldDB" id="A0A1I7L2G3"/>
<dbReference type="GO" id="GO:0006313">
    <property type="term" value="P:DNA transposition"/>
    <property type="evidence" value="ECO:0007669"/>
    <property type="project" value="InterPro"/>
</dbReference>
<dbReference type="InterPro" id="IPR002686">
    <property type="entry name" value="Transposase_17"/>
</dbReference>
<dbReference type="Proteomes" id="UP000199391">
    <property type="component" value="Unassembled WGS sequence"/>
</dbReference>
<reference evidence="3" key="1">
    <citation type="submission" date="2016-10" db="EMBL/GenBank/DDBJ databases">
        <authorList>
            <person name="Varghese N."/>
            <person name="Submissions S."/>
        </authorList>
    </citation>
    <scope>NUCLEOTIDE SEQUENCE [LARGE SCALE GENOMIC DNA]</scope>
    <source>
        <strain evidence="3">CGMCC 1.11014</strain>
    </source>
</reference>
<evidence type="ECO:0000313" key="3">
    <source>
        <dbReference type="Proteomes" id="UP000199391"/>
    </source>
</evidence>
<name>A0A1I7L2G3_9BURK</name>
<dbReference type="SMART" id="SM01321">
    <property type="entry name" value="Y1_Tnp"/>
    <property type="match status" value="1"/>
</dbReference>
<evidence type="ECO:0000259" key="1">
    <source>
        <dbReference type="SMART" id="SM01321"/>
    </source>
</evidence>
<dbReference type="STRING" id="1035707.SAMN05216552_102229"/>
<dbReference type="Pfam" id="PF01797">
    <property type="entry name" value="Y1_Tnp"/>
    <property type="match status" value="1"/>
</dbReference>
<dbReference type="Gene3D" id="3.30.70.1290">
    <property type="entry name" value="Transposase IS200-like"/>
    <property type="match status" value="1"/>
</dbReference>